<proteinExistence type="inferred from homology"/>
<evidence type="ECO:0000256" key="3">
    <source>
        <dbReference type="ARBA" id="ARBA00022475"/>
    </source>
</evidence>
<protein>
    <submittedName>
        <fullName evidence="9">Sugar ABC transporter permease</fullName>
    </submittedName>
</protein>
<dbReference type="RefSeq" id="WP_294518084.1">
    <property type="nucleotide sequence ID" value="NZ_JBBMFK010000008.1"/>
</dbReference>
<gene>
    <name evidence="9" type="ORF">WMO64_06645</name>
</gene>
<feature type="transmembrane region" description="Helical" evidence="7">
    <location>
        <begin position="103"/>
        <end position="123"/>
    </location>
</feature>
<evidence type="ECO:0000259" key="8">
    <source>
        <dbReference type="PROSITE" id="PS50928"/>
    </source>
</evidence>
<keyword evidence="10" id="KW-1185">Reference proteome</keyword>
<keyword evidence="6 7" id="KW-0472">Membrane</keyword>
<reference evidence="9 10" key="1">
    <citation type="submission" date="2024-03" db="EMBL/GenBank/DDBJ databases">
        <title>Human intestinal bacterial collection.</title>
        <authorList>
            <person name="Pauvert C."/>
            <person name="Hitch T.C.A."/>
            <person name="Clavel T."/>
        </authorList>
    </citation>
    <scope>NUCLEOTIDE SEQUENCE [LARGE SCALE GENOMIC DNA]</scope>
    <source>
        <strain evidence="9 10">CLA-AP-H29</strain>
    </source>
</reference>
<dbReference type="InterPro" id="IPR035906">
    <property type="entry name" value="MetI-like_sf"/>
</dbReference>
<evidence type="ECO:0000256" key="4">
    <source>
        <dbReference type="ARBA" id="ARBA00022692"/>
    </source>
</evidence>
<feature type="transmembrane region" description="Helical" evidence="7">
    <location>
        <begin position="260"/>
        <end position="281"/>
    </location>
</feature>
<comment type="caution">
    <text evidence="9">The sequence shown here is derived from an EMBL/GenBank/DDBJ whole genome shotgun (WGS) entry which is preliminary data.</text>
</comment>
<dbReference type="PROSITE" id="PS50928">
    <property type="entry name" value="ABC_TM1"/>
    <property type="match status" value="1"/>
</dbReference>
<evidence type="ECO:0000313" key="9">
    <source>
        <dbReference type="EMBL" id="MEQ2443144.1"/>
    </source>
</evidence>
<evidence type="ECO:0000256" key="5">
    <source>
        <dbReference type="ARBA" id="ARBA00022989"/>
    </source>
</evidence>
<keyword evidence="3" id="KW-1003">Cell membrane</keyword>
<evidence type="ECO:0000256" key="7">
    <source>
        <dbReference type="RuleBase" id="RU363032"/>
    </source>
</evidence>
<sequence length="304" mass="34050">MHKLYSNKLVIFSLVLPGLLTFFVAILAPILLSIYYSLTEYSGLGEAVFIGLKNYVDLFQDPVFWRALLNSLLLAVGFVCIQHPIAIFVALKLDKLQRRSEGILRCIYFIPNVISVAVIAYLWKFIYNPNFGLLQKILEFFGYQGKFNALGSGSAIWAVLVVLIWHGFGWGMLIYYTGIKNIDPVVYEAAAIDGASGKNTFFYITLPLMKPVIKYNVTLAIISALKQMETVYLLTNGGPGNETQFMATYLYKQAFNSYKYGYGNAISVVFIVICLAATVLLNRAFAERDEKKGGKRHAKAALEH</sequence>
<dbReference type="SUPFAM" id="SSF161098">
    <property type="entry name" value="MetI-like"/>
    <property type="match status" value="1"/>
</dbReference>
<organism evidence="9 10">
    <name type="scientific">Pseudoflavonifractor intestinihominis</name>
    <dbReference type="NCBI Taxonomy" id="3133171"/>
    <lineage>
        <taxon>Bacteria</taxon>
        <taxon>Bacillati</taxon>
        <taxon>Bacillota</taxon>
        <taxon>Clostridia</taxon>
        <taxon>Eubacteriales</taxon>
        <taxon>Oscillospiraceae</taxon>
        <taxon>Pseudoflavonifractor</taxon>
    </lineage>
</organism>
<dbReference type="CDD" id="cd06261">
    <property type="entry name" value="TM_PBP2"/>
    <property type="match status" value="1"/>
</dbReference>
<dbReference type="InterPro" id="IPR000515">
    <property type="entry name" value="MetI-like"/>
</dbReference>
<evidence type="ECO:0000256" key="1">
    <source>
        <dbReference type="ARBA" id="ARBA00004651"/>
    </source>
</evidence>
<comment type="subcellular location">
    <subcellularLocation>
        <location evidence="1 7">Cell membrane</location>
        <topology evidence="1 7">Multi-pass membrane protein</topology>
    </subcellularLocation>
</comment>
<dbReference type="EMBL" id="JBBMFK010000008">
    <property type="protein sequence ID" value="MEQ2443144.1"/>
    <property type="molecule type" value="Genomic_DNA"/>
</dbReference>
<dbReference type="Proteomes" id="UP001464378">
    <property type="component" value="Unassembled WGS sequence"/>
</dbReference>
<feature type="transmembrane region" description="Helical" evidence="7">
    <location>
        <begin position="9"/>
        <end position="36"/>
    </location>
</feature>
<feature type="domain" description="ABC transmembrane type-1" evidence="8">
    <location>
        <begin position="68"/>
        <end position="281"/>
    </location>
</feature>
<evidence type="ECO:0000256" key="6">
    <source>
        <dbReference type="ARBA" id="ARBA00023136"/>
    </source>
</evidence>
<dbReference type="PANTHER" id="PTHR30193:SF37">
    <property type="entry name" value="INNER MEMBRANE ABC TRANSPORTER PERMEASE PROTEIN YCJO"/>
    <property type="match status" value="1"/>
</dbReference>
<feature type="transmembrane region" description="Helical" evidence="7">
    <location>
        <begin position="155"/>
        <end position="176"/>
    </location>
</feature>
<comment type="similarity">
    <text evidence="7">Belongs to the binding-protein-dependent transport system permease family.</text>
</comment>
<keyword evidence="2 7" id="KW-0813">Transport</keyword>
<keyword evidence="4 7" id="KW-0812">Transmembrane</keyword>
<dbReference type="InterPro" id="IPR051393">
    <property type="entry name" value="ABC_transporter_permease"/>
</dbReference>
<dbReference type="Pfam" id="PF00528">
    <property type="entry name" value="BPD_transp_1"/>
    <property type="match status" value="1"/>
</dbReference>
<feature type="transmembrane region" description="Helical" evidence="7">
    <location>
        <begin position="67"/>
        <end position="91"/>
    </location>
</feature>
<accession>A0ABV1E8G9</accession>
<evidence type="ECO:0000313" key="10">
    <source>
        <dbReference type="Proteomes" id="UP001464378"/>
    </source>
</evidence>
<dbReference type="PANTHER" id="PTHR30193">
    <property type="entry name" value="ABC TRANSPORTER PERMEASE PROTEIN"/>
    <property type="match status" value="1"/>
</dbReference>
<keyword evidence="5 7" id="KW-1133">Transmembrane helix</keyword>
<dbReference type="Gene3D" id="1.10.3720.10">
    <property type="entry name" value="MetI-like"/>
    <property type="match status" value="1"/>
</dbReference>
<name>A0ABV1E8G9_9FIRM</name>
<evidence type="ECO:0000256" key="2">
    <source>
        <dbReference type="ARBA" id="ARBA00022448"/>
    </source>
</evidence>